<dbReference type="Proteomes" id="UP000317371">
    <property type="component" value="Unassembled WGS sequence"/>
</dbReference>
<reference evidence="4 5" key="1">
    <citation type="submission" date="2019-06" db="EMBL/GenBank/DDBJ databases">
        <title>Genome sequence of Litorilinea aerophila BAA-2444.</title>
        <authorList>
            <person name="Maclea K.S."/>
            <person name="Maurais E.G."/>
            <person name="Iannazzi L.C."/>
        </authorList>
    </citation>
    <scope>NUCLEOTIDE SEQUENCE [LARGE SCALE GENOMIC DNA]</scope>
    <source>
        <strain evidence="4 5">ATCC BAA-2444</strain>
    </source>
</reference>
<dbReference type="GO" id="GO:0009245">
    <property type="term" value="P:lipid A biosynthetic process"/>
    <property type="evidence" value="ECO:0007669"/>
    <property type="project" value="TreeGrafter"/>
</dbReference>
<evidence type="ECO:0000313" key="4">
    <source>
        <dbReference type="EMBL" id="TQE96785.1"/>
    </source>
</evidence>
<dbReference type="GO" id="GO:0046872">
    <property type="term" value="F:metal ion binding"/>
    <property type="evidence" value="ECO:0007669"/>
    <property type="project" value="UniProtKB-KW"/>
</dbReference>
<dbReference type="CDD" id="cd07385">
    <property type="entry name" value="MPP_YkuE_C"/>
    <property type="match status" value="1"/>
</dbReference>
<keyword evidence="2" id="KW-0378">Hydrolase</keyword>
<dbReference type="PANTHER" id="PTHR31302">
    <property type="entry name" value="TRANSMEMBRANE PROTEIN WITH METALLOPHOSPHOESTERASE DOMAIN-RELATED"/>
    <property type="match status" value="1"/>
</dbReference>
<gene>
    <name evidence="4" type="ORF">FKZ61_05875</name>
</gene>
<dbReference type="InterPro" id="IPR004843">
    <property type="entry name" value="Calcineurin-like_PHP"/>
</dbReference>
<feature type="domain" description="Calcineurin-like phosphoesterase" evidence="3">
    <location>
        <begin position="118"/>
        <end position="281"/>
    </location>
</feature>
<dbReference type="PANTHER" id="PTHR31302:SF31">
    <property type="entry name" value="PHOSPHODIESTERASE YAEI"/>
    <property type="match status" value="1"/>
</dbReference>
<comment type="caution">
    <text evidence="4">The sequence shown here is derived from an EMBL/GenBank/DDBJ whole genome shotgun (WGS) entry which is preliminary data.</text>
</comment>
<dbReference type="GO" id="GO:0016020">
    <property type="term" value="C:membrane"/>
    <property type="evidence" value="ECO:0007669"/>
    <property type="project" value="GOC"/>
</dbReference>
<dbReference type="OrthoDB" id="9780884at2"/>
<keyword evidence="1" id="KW-0479">Metal-binding</keyword>
<evidence type="ECO:0000256" key="2">
    <source>
        <dbReference type="ARBA" id="ARBA00022801"/>
    </source>
</evidence>
<protein>
    <submittedName>
        <fullName evidence="4">Metallophosphoesterase</fullName>
    </submittedName>
</protein>
<accession>A0A540VJ36</accession>
<organism evidence="4 5">
    <name type="scientific">Litorilinea aerophila</name>
    <dbReference type="NCBI Taxonomy" id="1204385"/>
    <lineage>
        <taxon>Bacteria</taxon>
        <taxon>Bacillati</taxon>
        <taxon>Chloroflexota</taxon>
        <taxon>Caldilineae</taxon>
        <taxon>Caldilineales</taxon>
        <taxon>Caldilineaceae</taxon>
        <taxon>Litorilinea</taxon>
    </lineage>
</organism>
<sequence>MPAWACNADPARVQGGGSRPWARADQDQTACGRVCILARSRVYLGAGSASGVPAHGAWRPAQRTLGHRGAPLRHIYRLFERTSRFLFRHFGQIAIGKQLTVEQIRLSIPGLHPALDGFKIVQLSDFHLYPFTQVSFIREAVARANELRPDLTVLTGDYVSHIAEAIFELAPALAGLNARLGVFSVLGNHDISTNRSVVEQGLSQVDLAPLHNRSHLFQVGQGQLALAGVDDGWMGRPDLRAALASVPEGVPVVLLAHEPDLADQFTRHPQVAVQLSGHTHGGQIRVPRRRPWFLPHLGRKYDYGLYRVNQSWLYTNRGLGFGSAPIRINCPPEITEIILIRDDQPPQAQNGRH</sequence>
<dbReference type="EMBL" id="VIGC01000006">
    <property type="protein sequence ID" value="TQE96785.1"/>
    <property type="molecule type" value="Genomic_DNA"/>
</dbReference>
<dbReference type="AlphaFoldDB" id="A0A540VJ36"/>
<dbReference type="InterPro" id="IPR029052">
    <property type="entry name" value="Metallo-depent_PP-like"/>
</dbReference>
<proteinExistence type="predicted"/>
<name>A0A540VJ36_9CHLR</name>
<dbReference type="SUPFAM" id="SSF56300">
    <property type="entry name" value="Metallo-dependent phosphatases"/>
    <property type="match status" value="1"/>
</dbReference>
<evidence type="ECO:0000256" key="1">
    <source>
        <dbReference type="ARBA" id="ARBA00022723"/>
    </source>
</evidence>
<dbReference type="InterPro" id="IPR051158">
    <property type="entry name" value="Metallophosphoesterase_sf"/>
</dbReference>
<dbReference type="Gene3D" id="3.60.21.10">
    <property type="match status" value="1"/>
</dbReference>
<evidence type="ECO:0000259" key="3">
    <source>
        <dbReference type="Pfam" id="PF00149"/>
    </source>
</evidence>
<dbReference type="InParanoid" id="A0A540VJ36"/>
<dbReference type="Pfam" id="PF00149">
    <property type="entry name" value="Metallophos"/>
    <property type="match status" value="1"/>
</dbReference>
<evidence type="ECO:0000313" key="5">
    <source>
        <dbReference type="Proteomes" id="UP000317371"/>
    </source>
</evidence>
<keyword evidence="5" id="KW-1185">Reference proteome</keyword>
<dbReference type="GO" id="GO:0008758">
    <property type="term" value="F:UDP-2,3-diacylglucosamine hydrolase activity"/>
    <property type="evidence" value="ECO:0007669"/>
    <property type="project" value="TreeGrafter"/>
</dbReference>